<organism evidence="2">
    <name type="scientific">marine metagenome</name>
    <dbReference type="NCBI Taxonomy" id="408172"/>
    <lineage>
        <taxon>unclassified sequences</taxon>
        <taxon>metagenomes</taxon>
        <taxon>ecological metagenomes</taxon>
    </lineage>
</organism>
<feature type="region of interest" description="Disordered" evidence="1">
    <location>
        <begin position="1"/>
        <end position="24"/>
    </location>
</feature>
<dbReference type="AlphaFoldDB" id="A0A383DGE6"/>
<feature type="compositionally biased region" description="Polar residues" evidence="1">
    <location>
        <begin position="1"/>
        <end position="16"/>
    </location>
</feature>
<accession>A0A383DGE6</accession>
<reference evidence="2" key="1">
    <citation type="submission" date="2018-05" db="EMBL/GenBank/DDBJ databases">
        <authorList>
            <person name="Lanie J.A."/>
            <person name="Ng W.-L."/>
            <person name="Kazmierczak K.M."/>
            <person name="Andrzejewski T.M."/>
            <person name="Davidsen T.M."/>
            <person name="Wayne K.J."/>
            <person name="Tettelin H."/>
            <person name="Glass J.I."/>
            <person name="Rusch D."/>
            <person name="Podicherti R."/>
            <person name="Tsui H.-C.T."/>
            <person name="Winkler M.E."/>
        </authorList>
    </citation>
    <scope>NUCLEOTIDE SEQUENCE</scope>
</reference>
<gene>
    <name evidence="2" type="ORF">METZ01_LOCUS496234</name>
</gene>
<dbReference type="EMBL" id="UINC01216985">
    <property type="protein sequence ID" value="SVE43380.1"/>
    <property type="molecule type" value="Genomic_DNA"/>
</dbReference>
<protein>
    <submittedName>
        <fullName evidence="2">Uncharacterized protein</fullName>
    </submittedName>
</protein>
<evidence type="ECO:0000313" key="2">
    <source>
        <dbReference type="EMBL" id="SVE43380.1"/>
    </source>
</evidence>
<proteinExistence type="predicted"/>
<evidence type="ECO:0000256" key="1">
    <source>
        <dbReference type="SAM" id="MobiDB-lite"/>
    </source>
</evidence>
<name>A0A383DGE6_9ZZZZ</name>
<sequence length="43" mass="4935">MTSKNNPSRRNNQNQEKMFDGKKVKPVLYVGSHVGHGRYMATQ</sequence>
<feature type="non-terminal residue" evidence="2">
    <location>
        <position position="43"/>
    </location>
</feature>